<dbReference type="Gene3D" id="2.40.100.10">
    <property type="entry name" value="Cyclophilin-like"/>
    <property type="match status" value="1"/>
</dbReference>
<proteinExistence type="predicted"/>
<dbReference type="SMART" id="SM00797">
    <property type="entry name" value="AHS2"/>
    <property type="match status" value="1"/>
</dbReference>
<keyword evidence="2" id="KW-0378">Hydrolase</keyword>
<reference evidence="5" key="1">
    <citation type="journal article" date="2015" name="Nature">
        <title>Complex archaea that bridge the gap between prokaryotes and eukaryotes.</title>
        <authorList>
            <person name="Spang A."/>
            <person name="Saw J.H."/>
            <person name="Jorgensen S.L."/>
            <person name="Zaremba-Niedzwiedzka K."/>
            <person name="Martijn J."/>
            <person name="Lind A.E."/>
            <person name="van Eijk R."/>
            <person name="Schleper C."/>
            <person name="Guy L."/>
            <person name="Ettema T.J."/>
        </authorList>
    </citation>
    <scope>NUCLEOTIDE SEQUENCE</scope>
</reference>
<dbReference type="EMBL" id="LAZR01027831">
    <property type="protein sequence ID" value="KKL64468.1"/>
    <property type="molecule type" value="Genomic_DNA"/>
</dbReference>
<sequence>MNGVVNNAVRTSAFIVEQPGMLTLIQDEGRFGAHRLGLSTGGPADPLAFHWANRLCGNKLGVSALEVSVGGLVLEANVATRIAVCGAHMPLTINHRAKSLWRSHQVKPGDRIELGFANEGVRAYFAVAGGFDIPTIFGSTSTVVRESMGGLNGGKLQSGDVLPCKEDLNGRCFMLPRGYRPLYGHHAMLRVIPGYQQHSFSRQQQRRFFSHEYTVSIHSDRMGCRL</sequence>
<accession>A0A0F9DRN6</accession>
<feature type="domain" description="Carboxyltransferase" evidence="4">
    <location>
        <begin position="35"/>
        <end position="226"/>
    </location>
</feature>
<gene>
    <name evidence="5" type="ORF">LCGC14_2164720</name>
</gene>
<dbReference type="GO" id="GO:0005524">
    <property type="term" value="F:ATP binding"/>
    <property type="evidence" value="ECO:0007669"/>
    <property type="project" value="UniProtKB-KW"/>
</dbReference>
<evidence type="ECO:0000256" key="1">
    <source>
        <dbReference type="ARBA" id="ARBA00022741"/>
    </source>
</evidence>
<dbReference type="AlphaFoldDB" id="A0A0F9DRN6"/>
<comment type="caution">
    <text evidence="5">The sequence shown here is derived from an EMBL/GenBank/DDBJ whole genome shotgun (WGS) entry which is preliminary data.</text>
</comment>
<dbReference type="PANTHER" id="PTHR43309">
    <property type="entry name" value="5-OXOPROLINASE SUBUNIT C"/>
    <property type="match status" value="1"/>
</dbReference>
<dbReference type="InterPro" id="IPR029000">
    <property type="entry name" value="Cyclophilin-like_dom_sf"/>
</dbReference>
<evidence type="ECO:0000256" key="2">
    <source>
        <dbReference type="ARBA" id="ARBA00022801"/>
    </source>
</evidence>
<name>A0A0F9DRN6_9ZZZZ</name>
<dbReference type="InterPro" id="IPR052708">
    <property type="entry name" value="PxpC"/>
</dbReference>
<evidence type="ECO:0000259" key="4">
    <source>
        <dbReference type="SMART" id="SM00797"/>
    </source>
</evidence>
<evidence type="ECO:0000313" key="5">
    <source>
        <dbReference type="EMBL" id="KKL64468.1"/>
    </source>
</evidence>
<protein>
    <recommendedName>
        <fullName evidence="4">Carboxyltransferase domain-containing protein</fullName>
    </recommendedName>
</protein>
<dbReference type="InterPro" id="IPR003778">
    <property type="entry name" value="CT_A_B"/>
</dbReference>
<organism evidence="5">
    <name type="scientific">marine sediment metagenome</name>
    <dbReference type="NCBI Taxonomy" id="412755"/>
    <lineage>
        <taxon>unclassified sequences</taxon>
        <taxon>metagenomes</taxon>
        <taxon>ecological metagenomes</taxon>
    </lineage>
</organism>
<keyword evidence="1" id="KW-0547">Nucleotide-binding</keyword>
<dbReference type="Pfam" id="PF02626">
    <property type="entry name" value="CT_A_B"/>
    <property type="match status" value="1"/>
</dbReference>
<dbReference type="GO" id="GO:0016787">
    <property type="term" value="F:hydrolase activity"/>
    <property type="evidence" value="ECO:0007669"/>
    <property type="project" value="UniProtKB-KW"/>
</dbReference>
<keyword evidence="3" id="KW-0067">ATP-binding</keyword>
<feature type="non-terminal residue" evidence="5">
    <location>
        <position position="226"/>
    </location>
</feature>
<dbReference type="PANTHER" id="PTHR43309:SF4">
    <property type="entry name" value="CARBOXYLTRANSFERASE DOMAIN-CONTAINING PROTEIN"/>
    <property type="match status" value="1"/>
</dbReference>
<evidence type="ECO:0000256" key="3">
    <source>
        <dbReference type="ARBA" id="ARBA00022840"/>
    </source>
</evidence>